<dbReference type="InterPro" id="IPR026838">
    <property type="entry name" value="YheC/D"/>
</dbReference>
<evidence type="ECO:0000313" key="1">
    <source>
        <dbReference type="EMBL" id="PSL42584.1"/>
    </source>
</evidence>
<dbReference type="SUPFAM" id="SSF56059">
    <property type="entry name" value="Glutathione synthetase ATP-binding domain-like"/>
    <property type="match status" value="1"/>
</dbReference>
<name>A0A2P8H8P9_9BACI</name>
<dbReference type="EMBL" id="PYAV01000014">
    <property type="protein sequence ID" value="PSL42584.1"/>
    <property type="molecule type" value="Genomic_DNA"/>
</dbReference>
<comment type="caution">
    <text evidence="1">The sequence shown here is derived from an EMBL/GenBank/DDBJ whole genome shotgun (WGS) entry which is preliminary data.</text>
</comment>
<accession>A0A2P8H8P9</accession>
<proteinExistence type="predicted"/>
<gene>
    <name evidence="1" type="ORF">B0H94_11458</name>
</gene>
<keyword evidence="2" id="KW-1185">Reference proteome</keyword>
<dbReference type="RefSeq" id="WP_106589655.1">
    <property type="nucleotide sequence ID" value="NZ_PYAV01000014.1"/>
</dbReference>
<sequence>MGKQASTPHLGVLVSRKQIRLFMRQAPSWRLKALVRANRNAGINLFFFCIDGVNVRKKKILGVYYDVQDKKYKKRLFSYPDVLYKRGRDVTNKRSVNRKYRTFQAHLKALNVQYINYQQGFDKWKVYQTLSSNTSLQPYLPETKVLTSASELAHMLAAHKTVYVKAAKGRKGQQVIRVETEADGSFTYTHYLKGLKTKHVHTIDELFDALKTFFKGRFAIVQEGIKLLKIDDKIIDIRAELQRNGQGDLGITAVSVRESQKNSPITTHADSYPIDDFCAKVLNYSPARTNELKKRINALVRAVYAHIENENGQVGELGIDLALDEEGRLWFIEVNSQTAKVSLCKAYGEEVKHKAFYNPLAYAAYIYHKKD</sequence>
<dbReference type="OrthoDB" id="7869153at2"/>
<dbReference type="Proteomes" id="UP000242310">
    <property type="component" value="Unassembled WGS sequence"/>
</dbReference>
<evidence type="ECO:0000313" key="2">
    <source>
        <dbReference type="Proteomes" id="UP000242310"/>
    </source>
</evidence>
<dbReference type="AlphaFoldDB" id="A0A2P8H8P9"/>
<dbReference type="Gene3D" id="3.30.470.20">
    <property type="entry name" value="ATP-grasp fold, B domain"/>
    <property type="match status" value="1"/>
</dbReference>
<protein>
    <submittedName>
        <fullName evidence="1">YheC/D-like protein</fullName>
    </submittedName>
</protein>
<dbReference type="Pfam" id="PF14398">
    <property type="entry name" value="ATPgrasp_YheCD"/>
    <property type="match status" value="1"/>
</dbReference>
<organism evidence="1 2">
    <name type="scientific">Salsuginibacillus halophilus</name>
    <dbReference type="NCBI Taxonomy" id="517424"/>
    <lineage>
        <taxon>Bacteria</taxon>
        <taxon>Bacillati</taxon>
        <taxon>Bacillota</taxon>
        <taxon>Bacilli</taxon>
        <taxon>Bacillales</taxon>
        <taxon>Bacillaceae</taxon>
        <taxon>Salsuginibacillus</taxon>
    </lineage>
</organism>
<reference evidence="1 2" key="1">
    <citation type="submission" date="2018-03" db="EMBL/GenBank/DDBJ databases">
        <title>Genomic Encyclopedia of Type Strains, Phase III (KMG-III): the genomes of soil and plant-associated and newly described type strains.</title>
        <authorList>
            <person name="Whitman W."/>
        </authorList>
    </citation>
    <scope>NUCLEOTIDE SEQUENCE [LARGE SCALE GENOMIC DNA]</scope>
    <source>
        <strain evidence="1 2">CGMCC 1.07653</strain>
    </source>
</reference>